<protein>
    <recommendedName>
        <fullName evidence="3">F-box domain-containing protein</fullName>
    </recommendedName>
</protein>
<evidence type="ECO:0008006" key="3">
    <source>
        <dbReference type="Google" id="ProtNLM"/>
    </source>
</evidence>
<proteinExistence type="predicted"/>
<accession>A0AAV9XEB0</accession>
<organism evidence="1 2">
    <name type="scientific">Orbilia ellipsospora</name>
    <dbReference type="NCBI Taxonomy" id="2528407"/>
    <lineage>
        <taxon>Eukaryota</taxon>
        <taxon>Fungi</taxon>
        <taxon>Dikarya</taxon>
        <taxon>Ascomycota</taxon>
        <taxon>Pezizomycotina</taxon>
        <taxon>Orbiliomycetes</taxon>
        <taxon>Orbiliales</taxon>
        <taxon>Orbiliaceae</taxon>
        <taxon>Orbilia</taxon>
    </lineage>
</organism>
<dbReference type="Proteomes" id="UP001365542">
    <property type="component" value="Unassembled WGS sequence"/>
</dbReference>
<sequence length="399" mass="45317">MESSTSAIGSNASNITSINFDSPSLDHKEAAKSVADLAVPRLLRLPPEIREIIYLSLFDLCQIPVVPSWANSISSDNPSLQKLEEHSYFDAFYPYELPKYTLLPILQTCQQIRSEFQALLTRLQRLEATSKEGETRGLKYELDVYSLGRPLTNSTPWSDKPPQSIMVWTALPLPPEEQYTISELKVNYTARNFLEVNRGRFYGAGGPGWESFTLFYLCNAFFCHGPQGFHLPAINGPPRNPGGELRVDGGRCKPKVKNMIFNVKFEYDQELNNSLETLRSEAAAGDQDAVEKLNRRLGRRAAIEYSSMSLGVRRWMGMMLSQGYFDDRIEKITIVHDRDLALGKDVPYEEPASFEYNIPSGLEETPIWKPVSYYESYGYHWGPKSHLGRRPRDHKDAQS</sequence>
<gene>
    <name evidence="1" type="ORF">TWF694_009053</name>
</gene>
<name>A0AAV9XEB0_9PEZI</name>
<evidence type="ECO:0000313" key="2">
    <source>
        <dbReference type="Proteomes" id="UP001365542"/>
    </source>
</evidence>
<evidence type="ECO:0000313" key="1">
    <source>
        <dbReference type="EMBL" id="KAK6540238.1"/>
    </source>
</evidence>
<comment type="caution">
    <text evidence="1">The sequence shown here is derived from an EMBL/GenBank/DDBJ whole genome shotgun (WGS) entry which is preliminary data.</text>
</comment>
<reference evidence="1 2" key="1">
    <citation type="submission" date="2019-10" db="EMBL/GenBank/DDBJ databases">
        <authorList>
            <person name="Palmer J.M."/>
        </authorList>
    </citation>
    <scope>NUCLEOTIDE SEQUENCE [LARGE SCALE GENOMIC DNA]</scope>
    <source>
        <strain evidence="1 2">TWF694</strain>
    </source>
</reference>
<dbReference type="AlphaFoldDB" id="A0AAV9XEB0"/>
<dbReference type="EMBL" id="JAVHJO010000005">
    <property type="protein sequence ID" value="KAK6540238.1"/>
    <property type="molecule type" value="Genomic_DNA"/>
</dbReference>
<keyword evidence="2" id="KW-1185">Reference proteome</keyword>